<comment type="subunit">
    <text evidence="7">The complex comprises the extracytoplasmic solute receptor protein and the two transmembrane proteins.</text>
</comment>
<dbReference type="RefSeq" id="WP_127767947.1">
    <property type="nucleotide sequence ID" value="NZ_SADE01000004.1"/>
</dbReference>
<keyword evidence="2" id="KW-1003">Cell membrane</keyword>
<keyword evidence="10" id="KW-1185">Reference proteome</keyword>
<evidence type="ECO:0000259" key="8">
    <source>
        <dbReference type="Pfam" id="PF06808"/>
    </source>
</evidence>
<evidence type="ECO:0000256" key="4">
    <source>
        <dbReference type="ARBA" id="ARBA00022692"/>
    </source>
</evidence>
<comment type="function">
    <text evidence="7">Part of the tripartite ATP-independent periplasmic (TRAP) transport system.</text>
</comment>
<dbReference type="OrthoDB" id="9790209at2"/>
<dbReference type="AlphaFoldDB" id="A0A437QH70"/>
<feature type="transmembrane region" description="Helical" evidence="7">
    <location>
        <begin position="138"/>
        <end position="162"/>
    </location>
</feature>
<evidence type="ECO:0000256" key="2">
    <source>
        <dbReference type="ARBA" id="ARBA00022475"/>
    </source>
</evidence>
<proteinExistence type="inferred from homology"/>
<dbReference type="PIRSF" id="PIRSF006066">
    <property type="entry name" value="HI0050"/>
    <property type="match status" value="1"/>
</dbReference>
<comment type="similarity">
    <text evidence="7">Belongs to the TRAP transporter large permease family.</text>
</comment>
<feature type="transmembrane region" description="Helical" evidence="7">
    <location>
        <begin position="346"/>
        <end position="365"/>
    </location>
</feature>
<feature type="transmembrane region" description="Helical" evidence="7">
    <location>
        <begin position="97"/>
        <end position="117"/>
    </location>
</feature>
<dbReference type="Pfam" id="PF06808">
    <property type="entry name" value="DctM"/>
    <property type="match status" value="1"/>
</dbReference>
<feature type="domain" description="TRAP C4-dicarboxylate transport system permease DctM subunit" evidence="8">
    <location>
        <begin position="9"/>
        <end position="421"/>
    </location>
</feature>
<keyword evidence="4 7" id="KW-0812">Transmembrane</keyword>
<dbReference type="InterPro" id="IPR010656">
    <property type="entry name" value="DctM"/>
</dbReference>
<name>A0A437QH70_9PROT</name>
<evidence type="ECO:0000313" key="10">
    <source>
        <dbReference type="Proteomes" id="UP000287447"/>
    </source>
</evidence>
<dbReference type="GO" id="GO:0022857">
    <property type="term" value="F:transmembrane transporter activity"/>
    <property type="evidence" value="ECO:0007669"/>
    <property type="project" value="UniProtKB-UniRule"/>
</dbReference>
<dbReference type="PANTHER" id="PTHR33362">
    <property type="entry name" value="SIALIC ACID TRAP TRANSPORTER PERMEASE PROTEIN SIAT-RELATED"/>
    <property type="match status" value="1"/>
</dbReference>
<comment type="subcellular location">
    <subcellularLocation>
        <location evidence="1 7">Cell inner membrane</location>
        <topology evidence="1 7">Multi-pass membrane protein</topology>
    </subcellularLocation>
</comment>
<feature type="transmembrane region" description="Helical" evidence="7">
    <location>
        <begin position="28"/>
        <end position="50"/>
    </location>
</feature>
<feature type="transmembrane region" description="Helical" evidence="7">
    <location>
        <begin position="316"/>
        <end position="334"/>
    </location>
</feature>
<keyword evidence="6 7" id="KW-0472">Membrane</keyword>
<dbReference type="NCBIfam" id="TIGR00786">
    <property type="entry name" value="dctM"/>
    <property type="match status" value="1"/>
</dbReference>
<feature type="transmembrane region" description="Helical" evidence="7">
    <location>
        <begin position="401"/>
        <end position="425"/>
    </location>
</feature>
<feature type="transmembrane region" description="Helical" evidence="7">
    <location>
        <begin position="217"/>
        <end position="239"/>
    </location>
</feature>
<evidence type="ECO:0000256" key="3">
    <source>
        <dbReference type="ARBA" id="ARBA00022519"/>
    </source>
</evidence>
<protein>
    <recommendedName>
        <fullName evidence="7">TRAP transporter large permease protein</fullName>
    </recommendedName>
</protein>
<evidence type="ECO:0000256" key="5">
    <source>
        <dbReference type="ARBA" id="ARBA00022989"/>
    </source>
</evidence>
<evidence type="ECO:0000256" key="6">
    <source>
        <dbReference type="ARBA" id="ARBA00023136"/>
    </source>
</evidence>
<dbReference type="EMBL" id="SADE01000004">
    <property type="protein sequence ID" value="RVU33917.1"/>
    <property type="molecule type" value="Genomic_DNA"/>
</dbReference>
<gene>
    <name evidence="9" type="ORF">EOI86_22575</name>
</gene>
<keyword evidence="5 7" id="KW-1133">Transmembrane helix</keyword>
<evidence type="ECO:0000256" key="1">
    <source>
        <dbReference type="ARBA" id="ARBA00004429"/>
    </source>
</evidence>
<keyword evidence="3 7" id="KW-0997">Cell inner membrane</keyword>
<evidence type="ECO:0000256" key="7">
    <source>
        <dbReference type="RuleBase" id="RU369079"/>
    </source>
</evidence>
<feature type="transmembrane region" description="Helical" evidence="7">
    <location>
        <begin position="275"/>
        <end position="296"/>
    </location>
</feature>
<evidence type="ECO:0000313" key="9">
    <source>
        <dbReference type="EMBL" id="RVU33917.1"/>
    </source>
</evidence>
<organism evidence="9 10">
    <name type="scientific">Hwanghaeella grinnelliae</name>
    <dbReference type="NCBI Taxonomy" id="2500179"/>
    <lineage>
        <taxon>Bacteria</taxon>
        <taxon>Pseudomonadati</taxon>
        <taxon>Pseudomonadota</taxon>
        <taxon>Alphaproteobacteria</taxon>
        <taxon>Rhodospirillales</taxon>
        <taxon>Rhodospirillaceae</taxon>
        <taxon>Hwanghaeella</taxon>
    </lineage>
</organism>
<reference evidence="10" key="1">
    <citation type="submission" date="2019-01" db="EMBL/GenBank/DDBJ databases">
        <title>Gri0909 isolated from a small marine red alga.</title>
        <authorList>
            <person name="Kim J."/>
            <person name="Jeong S.E."/>
            <person name="Jeon C.O."/>
        </authorList>
    </citation>
    <scope>NUCLEOTIDE SEQUENCE [LARGE SCALE GENOMIC DNA]</scope>
    <source>
        <strain evidence="10">Gri0909</strain>
    </source>
</reference>
<dbReference type="PANTHER" id="PTHR33362:SF5">
    <property type="entry name" value="C4-DICARBOXYLATE TRAP TRANSPORTER LARGE PERMEASE PROTEIN DCTM"/>
    <property type="match status" value="1"/>
</dbReference>
<dbReference type="Proteomes" id="UP000287447">
    <property type="component" value="Unassembled WGS sequence"/>
</dbReference>
<feature type="transmembrane region" description="Helical" evidence="7">
    <location>
        <begin position="371"/>
        <end position="389"/>
    </location>
</feature>
<dbReference type="InterPro" id="IPR004681">
    <property type="entry name" value="TRAP_DctM"/>
</dbReference>
<dbReference type="GO" id="GO:0005886">
    <property type="term" value="C:plasma membrane"/>
    <property type="evidence" value="ECO:0007669"/>
    <property type="project" value="UniProtKB-SubCell"/>
</dbReference>
<keyword evidence="7" id="KW-0813">Transport</keyword>
<comment type="caution">
    <text evidence="9">The sequence shown here is derived from an EMBL/GenBank/DDBJ whole genome shotgun (WGS) entry which is preliminary data.</text>
</comment>
<feature type="transmembrane region" description="Helical" evidence="7">
    <location>
        <begin position="245"/>
        <end position="263"/>
    </location>
</feature>
<feature type="transmembrane region" description="Helical" evidence="7">
    <location>
        <begin position="174"/>
        <end position="196"/>
    </location>
</feature>
<sequence>MLDWILGVACTLGLIALGVPITFAMTIVGFLGVVAVIGLAPAMSMLGQVFYDNGMSYTLSVMPLFVLMGNFVVRAGLADELYAASNAWLRHYRGGLPMATVVACGGFSSVCGSSLATSATMARVSMPSMRRYGYADGLAAGSIAAGGTLGILIPPSVILVLYGIVAQQDIGKLFLAGVVPGLVGILGYMIAVRISLAFTHDTSERLDPMPLAERLRALKGVIGVLSLFAVVMGGIYLGVFTATEAAGVGAGGAFLLVLARGKLTFPILLEMLVDTVKMTTMMFFILFGALMFSNFVNLAGMPGDLQSMIEAVGAEPIAVLFVIFLIYLVLGAVLESLSMMLLTVPVFYPIVAALGVDLIWFGIFVVVAIEISLITPPVGLNVFVLKAVVRDIGTGVIFRGVLPFVAMDIVRIILLILVPGLALWLPSTMG</sequence>
<feature type="transmembrane region" description="Helical" evidence="7">
    <location>
        <begin position="57"/>
        <end position="77"/>
    </location>
</feature>
<accession>A0A437QH70</accession>